<dbReference type="Gene3D" id="3.20.20.70">
    <property type="entry name" value="Aldolase class I"/>
    <property type="match status" value="1"/>
</dbReference>
<keyword evidence="3" id="KW-0560">Oxidoreductase</keyword>
<dbReference type="GO" id="GO:0018580">
    <property type="term" value="F:nitronate monooxygenase activity"/>
    <property type="evidence" value="ECO:0007669"/>
    <property type="project" value="InterPro"/>
</dbReference>
<dbReference type="AlphaFoldDB" id="A0A7X1E8W5"/>
<evidence type="ECO:0000256" key="2">
    <source>
        <dbReference type="ARBA" id="ARBA00022643"/>
    </source>
</evidence>
<dbReference type="CDD" id="cd04730">
    <property type="entry name" value="NPD_like"/>
    <property type="match status" value="1"/>
</dbReference>
<name>A0A7X1E8W5_9BACT</name>
<keyword evidence="4" id="KW-0503">Monooxygenase</keyword>
<reference evidence="4 5" key="1">
    <citation type="submission" date="2020-07" db="EMBL/GenBank/DDBJ databases">
        <authorList>
            <person name="Feng X."/>
        </authorList>
    </citation>
    <scope>NUCLEOTIDE SEQUENCE [LARGE SCALE GENOMIC DNA]</scope>
    <source>
        <strain evidence="4 5">JCM23202</strain>
    </source>
</reference>
<dbReference type="RefSeq" id="WP_185660606.1">
    <property type="nucleotide sequence ID" value="NZ_CAWPOO010000012.1"/>
</dbReference>
<keyword evidence="1" id="KW-0285">Flavoprotein</keyword>
<keyword evidence="2" id="KW-0288">FMN</keyword>
<protein>
    <submittedName>
        <fullName evidence="4">Nitronate monooxygenase</fullName>
    </submittedName>
</protein>
<dbReference type="SUPFAM" id="SSF51412">
    <property type="entry name" value="Inosine monophosphate dehydrogenase (IMPDH)"/>
    <property type="match status" value="1"/>
</dbReference>
<evidence type="ECO:0000256" key="1">
    <source>
        <dbReference type="ARBA" id="ARBA00022630"/>
    </source>
</evidence>
<evidence type="ECO:0000256" key="3">
    <source>
        <dbReference type="ARBA" id="ARBA00023002"/>
    </source>
</evidence>
<dbReference type="Pfam" id="PF03060">
    <property type="entry name" value="NMO"/>
    <property type="match status" value="1"/>
</dbReference>
<accession>A0A7X1E8W5</accession>
<dbReference type="InterPro" id="IPR004136">
    <property type="entry name" value="NMO"/>
</dbReference>
<sequence>MVKDLTSTPLPRIIQGGMGIAISSWRLARAVANRGQMGVVSGTAIDRVVACRLQEGDRDGSIRQAAESFPDKNLAQRVIDRWFKADGLEKPGAYKPVPMFSINPPKALLELATFASFCEVWLAKHKASGPVGINLLEKIQAPTLPILYGALLAGVDAVLMGAGIPRDVPALMDQLCQHEACSLKLNVENGDDVQLPFDPKIVETNGAQIERPKFLAIISSHVLAMSLARSGGVDGFIVEGPIAGGHNAGPRGWKVESNEDPVYGPKDEANLDRIKALNLPFWLAGGQDDASSLANAEALGASGIQVGTAFAFCSDSGMENTVRRRAIAYAVADQLKTRTEGRGSPTGYPFKTLDLLGTEGGRDAAERERQPCLHGYLRTAYQKEDGKIGWRCAAEPEADYLKKGGDAEDCSGRRCLCNGLLATAGFPHSMKSGGLEYPLVTSGIMRDLPRFLNGKSDYDANDVIDLLLGGEQGLHDQRVAKVVAC</sequence>
<evidence type="ECO:0000313" key="4">
    <source>
        <dbReference type="EMBL" id="MBC2606741.1"/>
    </source>
</evidence>
<dbReference type="PANTHER" id="PTHR32332">
    <property type="entry name" value="2-NITROPROPANE DIOXYGENASE"/>
    <property type="match status" value="1"/>
</dbReference>
<organism evidence="4 5">
    <name type="scientific">Pelagicoccus albus</name>
    <dbReference type="NCBI Taxonomy" id="415222"/>
    <lineage>
        <taxon>Bacteria</taxon>
        <taxon>Pseudomonadati</taxon>
        <taxon>Verrucomicrobiota</taxon>
        <taxon>Opitutia</taxon>
        <taxon>Puniceicoccales</taxon>
        <taxon>Pelagicoccaceae</taxon>
        <taxon>Pelagicoccus</taxon>
    </lineage>
</organism>
<gene>
    <name evidence="4" type="ORF">H5P27_11875</name>
</gene>
<keyword evidence="5" id="KW-1185">Reference proteome</keyword>
<proteinExistence type="predicted"/>
<dbReference type="Proteomes" id="UP000526501">
    <property type="component" value="Unassembled WGS sequence"/>
</dbReference>
<comment type="caution">
    <text evidence="4">The sequence shown here is derived from an EMBL/GenBank/DDBJ whole genome shotgun (WGS) entry which is preliminary data.</text>
</comment>
<dbReference type="PANTHER" id="PTHR32332:SF33">
    <property type="entry name" value="NITRONATE MONOOXYGENASE DOMAIN-CONTAINING PROTEIN"/>
    <property type="match status" value="1"/>
</dbReference>
<dbReference type="EMBL" id="JACHVC010000012">
    <property type="protein sequence ID" value="MBC2606741.1"/>
    <property type="molecule type" value="Genomic_DNA"/>
</dbReference>
<evidence type="ECO:0000313" key="5">
    <source>
        <dbReference type="Proteomes" id="UP000526501"/>
    </source>
</evidence>
<dbReference type="InterPro" id="IPR013785">
    <property type="entry name" value="Aldolase_TIM"/>
</dbReference>